<dbReference type="Gene3D" id="3.40.50.200">
    <property type="entry name" value="Peptidase S8/S53 domain"/>
    <property type="match status" value="1"/>
</dbReference>
<dbReference type="InterPro" id="IPR015366">
    <property type="entry name" value="S53_propep"/>
</dbReference>
<organism evidence="13 14">
    <name type="scientific">Mycena metata</name>
    <dbReference type="NCBI Taxonomy" id="1033252"/>
    <lineage>
        <taxon>Eukaryota</taxon>
        <taxon>Fungi</taxon>
        <taxon>Dikarya</taxon>
        <taxon>Basidiomycota</taxon>
        <taxon>Agaricomycotina</taxon>
        <taxon>Agaricomycetes</taxon>
        <taxon>Agaricomycetidae</taxon>
        <taxon>Agaricales</taxon>
        <taxon>Marasmiineae</taxon>
        <taxon>Mycenaceae</taxon>
        <taxon>Mycena</taxon>
    </lineage>
</organism>
<name>A0AAD7NT33_9AGAR</name>
<evidence type="ECO:0000256" key="10">
    <source>
        <dbReference type="ARBA" id="ARBA00023145"/>
    </source>
</evidence>
<sequence>MPSQVIDLALSNSPPLTRTANTDRLTANPAVYDLHRPYGRSQPPYSITNTTISLIFFHLSRPGFHLLFSTMGFKLLIKFLSLLVVVSGSMVVHEKRDAPPAGFTNLGPAPPDEALTLRVALKSSNISALQDKLLSISTPGNADFRKWLTADEVNAYVTPSAATVSAFASFASKNNLTHSVISPHGDWVSLTLPVSHANALFAANFSKFTHDDLAGPVTRTLSVSLPAELAAHVDVVHPSTSFATPNLARLGRTTTSTSAFKARKRRVNSRIARRDDSVPASCLADQDTFLFSPTCIQDIYNIPKTPATASSAGNNTLLVTAFVNEFANTADLKTFLTKFRPDISPNTTFTLQTVNNGTNGTNSPAAGDGGLEADLDIQYTIGLATGVPVTFLSVGGDEDLVPEMTDAITFIQGLDKPPTVITTSYGDDEDNIGQALATKLCDSFMSLTARGISNLFASGDGGVAGGHDDGSQCNNNTFVPTFPSTCPWVTSVGATDDVGREPAADYSSGGFSNIFPAPAYQLNATSSFISTLPSDFAGIFNHTGRGFPDVAFLGSHLPVIANGSVIGQAGTSASSPGFASVISLINDRLIAAGKPVLGFLNPWLYAGGKAGLTDITVGRNDGDACFNGRVAFDAGAGWDPITGLGTPLFDKLLAAAMK</sequence>
<dbReference type="GO" id="GO:0005576">
    <property type="term" value="C:extracellular region"/>
    <property type="evidence" value="ECO:0007669"/>
    <property type="project" value="UniProtKB-SubCell"/>
</dbReference>
<comment type="caution">
    <text evidence="13">The sequence shown here is derived from an EMBL/GenBank/DDBJ whole genome shotgun (WGS) entry which is preliminary data.</text>
</comment>
<dbReference type="SUPFAM" id="SSF52743">
    <property type="entry name" value="Subtilisin-like"/>
    <property type="match status" value="1"/>
</dbReference>
<evidence type="ECO:0000256" key="6">
    <source>
        <dbReference type="ARBA" id="ARBA00022723"/>
    </source>
</evidence>
<evidence type="ECO:0000256" key="3">
    <source>
        <dbReference type="ARBA" id="ARBA00004239"/>
    </source>
</evidence>
<evidence type="ECO:0000313" key="14">
    <source>
        <dbReference type="Proteomes" id="UP001215598"/>
    </source>
</evidence>
<dbReference type="EC" id="3.4.14.10" evidence="4"/>
<dbReference type="InterPro" id="IPR030400">
    <property type="entry name" value="Sedolisin_dom"/>
</dbReference>
<dbReference type="AlphaFoldDB" id="A0AAD7NT33"/>
<dbReference type="CDD" id="cd04056">
    <property type="entry name" value="Peptidases_S53"/>
    <property type="match status" value="1"/>
</dbReference>
<evidence type="ECO:0000256" key="8">
    <source>
        <dbReference type="ARBA" id="ARBA00022825"/>
    </source>
</evidence>
<comment type="catalytic activity">
    <reaction evidence="1">
        <text>Release of an N-terminal tripeptide from a polypeptide.</text>
        <dbReference type="EC" id="3.4.14.10"/>
    </reaction>
</comment>
<dbReference type="Proteomes" id="UP001215598">
    <property type="component" value="Unassembled WGS sequence"/>
</dbReference>
<dbReference type="Pfam" id="PF09286">
    <property type="entry name" value="Pro-kuma_activ"/>
    <property type="match status" value="1"/>
</dbReference>
<dbReference type="EMBL" id="JARKIB010000012">
    <property type="protein sequence ID" value="KAJ7773974.1"/>
    <property type="molecule type" value="Genomic_DNA"/>
</dbReference>
<comment type="cofactor">
    <cofactor evidence="11">
        <name>Ca(2+)</name>
        <dbReference type="ChEBI" id="CHEBI:29108"/>
    </cofactor>
    <text evidence="11">Binds 1 Ca(2+) ion per subunit.</text>
</comment>
<evidence type="ECO:0000256" key="2">
    <source>
        <dbReference type="ARBA" id="ARBA00002451"/>
    </source>
</evidence>
<keyword evidence="10" id="KW-0865">Zymogen</keyword>
<protein>
    <recommendedName>
        <fullName evidence="4">tripeptidyl-peptidase II</fullName>
        <ecNumber evidence="4">3.4.14.10</ecNumber>
    </recommendedName>
</protein>
<feature type="binding site" evidence="11">
    <location>
        <position position="637"/>
    </location>
    <ligand>
        <name>Ca(2+)</name>
        <dbReference type="ChEBI" id="CHEBI:29108"/>
    </ligand>
</feature>
<feature type="active site" description="Charge relay system" evidence="11">
    <location>
        <position position="372"/>
    </location>
</feature>
<feature type="active site" description="Charge relay system" evidence="11">
    <location>
        <position position="376"/>
    </location>
</feature>
<proteinExistence type="predicted"/>
<feature type="binding site" evidence="11">
    <location>
        <position position="615"/>
    </location>
    <ligand>
        <name>Ca(2+)</name>
        <dbReference type="ChEBI" id="CHEBI:29108"/>
    </ligand>
</feature>
<dbReference type="InterPro" id="IPR000209">
    <property type="entry name" value="Peptidase_S8/S53_dom"/>
</dbReference>
<feature type="binding site" evidence="11">
    <location>
        <position position="614"/>
    </location>
    <ligand>
        <name>Ca(2+)</name>
        <dbReference type="ChEBI" id="CHEBI:29108"/>
    </ligand>
</feature>
<evidence type="ECO:0000256" key="4">
    <source>
        <dbReference type="ARBA" id="ARBA00012462"/>
    </source>
</evidence>
<dbReference type="InterPro" id="IPR050819">
    <property type="entry name" value="Tripeptidyl-peptidase_I"/>
</dbReference>
<keyword evidence="9 11" id="KW-0106">Calcium</keyword>
<feature type="active site" description="Charge relay system" evidence="11">
    <location>
        <position position="572"/>
    </location>
</feature>
<dbReference type="CDD" id="cd11377">
    <property type="entry name" value="Pro-peptidase_S53"/>
    <property type="match status" value="1"/>
</dbReference>
<reference evidence="13" key="1">
    <citation type="submission" date="2023-03" db="EMBL/GenBank/DDBJ databases">
        <title>Massive genome expansion in bonnet fungi (Mycena s.s.) driven by repeated elements and novel gene families across ecological guilds.</title>
        <authorList>
            <consortium name="Lawrence Berkeley National Laboratory"/>
            <person name="Harder C.B."/>
            <person name="Miyauchi S."/>
            <person name="Viragh M."/>
            <person name="Kuo A."/>
            <person name="Thoen E."/>
            <person name="Andreopoulos B."/>
            <person name="Lu D."/>
            <person name="Skrede I."/>
            <person name="Drula E."/>
            <person name="Henrissat B."/>
            <person name="Morin E."/>
            <person name="Kohler A."/>
            <person name="Barry K."/>
            <person name="LaButti K."/>
            <person name="Morin E."/>
            <person name="Salamov A."/>
            <person name="Lipzen A."/>
            <person name="Mereny Z."/>
            <person name="Hegedus B."/>
            <person name="Baldrian P."/>
            <person name="Stursova M."/>
            <person name="Weitz H."/>
            <person name="Taylor A."/>
            <person name="Grigoriev I.V."/>
            <person name="Nagy L.G."/>
            <person name="Martin F."/>
            <person name="Kauserud H."/>
        </authorList>
    </citation>
    <scope>NUCLEOTIDE SEQUENCE</scope>
    <source>
        <strain evidence="13">CBHHK182m</strain>
    </source>
</reference>
<keyword evidence="7 11" id="KW-0378">Hydrolase</keyword>
<dbReference type="GO" id="GO:0006508">
    <property type="term" value="P:proteolysis"/>
    <property type="evidence" value="ECO:0007669"/>
    <property type="project" value="UniProtKB-KW"/>
</dbReference>
<dbReference type="InterPro" id="IPR036852">
    <property type="entry name" value="Peptidase_S8/S53_dom_sf"/>
</dbReference>
<dbReference type="PANTHER" id="PTHR14218">
    <property type="entry name" value="PROTEASE S8 TRIPEPTIDYL PEPTIDASE I CLN2"/>
    <property type="match status" value="1"/>
</dbReference>
<accession>A0AAD7NT33</accession>
<dbReference type="PANTHER" id="PTHR14218:SF15">
    <property type="entry name" value="TRIPEPTIDYL-PEPTIDASE 1"/>
    <property type="match status" value="1"/>
</dbReference>
<dbReference type="SMART" id="SM00944">
    <property type="entry name" value="Pro-kuma_activ"/>
    <property type="match status" value="1"/>
</dbReference>
<dbReference type="GO" id="GO:0046872">
    <property type="term" value="F:metal ion binding"/>
    <property type="evidence" value="ECO:0007669"/>
    <property type="project" value="UniProtKB-UniRule"/>
</dbReference>
<evidence type="ECO:0000256" key="9">
    <source>
        <dbReference type="ARBA" id="ARBA00022837"/>
    </source>
</evidence>
<evidence type="ECO:0000313" key="13">
    <source>
        <dbReference type="EMBL" id="KAJ7773974.1"/>
    </source>
</evidence>
<evidence type="ECO:0000256" key="5">
    <source>
        <dbReference type="ARBA" id="ARBA00022670"/>
    </source>
</evidence>
<dbReference type="GO" id="GO:0004252">
    <property type="term" value="F:serine-type endopeptidase activity"/>
    <property type="evidence" value="ECO:0007669"/>
    <property type="project" value="UniProtKB-UniRule"/>
</dbReference>
<evidence type="ECO:0000256" key="1">
    <source>
        <dbReference type="ARBA" id="ARBA00001910"/>
    </source>
</evidence>
<evidence type="ECO:0000259" key="12">
    <source>
        <dbReference type="PROSITE" id="PS51695"/>
    </source>
</evidence>
<dbReference type="Pfam" id="PF00082">
    <property type="entry name" value="Peptidase_S8"/>
    <property type="match status" value="1"/>
</dbReference>
<keyword evidence="6 11" id="KW-0479">Metal-binding</keyword>
<dbReference type="PROSITE" id="PS51695">
    <property type="entry name" value="SEDOLISIN"/>
    <property type="match status" value="1"/>
</dbReference>
<feature type="binding site" evidence="11">
    <location>
        <position position="639"/>
    </location>
    <ligand>
        <name>Ca(2+)</name>
        <dbReference type="ChEBI" id="CHEBI:29108"/>
    </ligand>
</feature>
<keyword evidence="14" id="KW-1185">Reference proteome</keyword>
<feature type="domain" description="Peptidase S53" evidence="12">
    <location>
        <begin position="290"/>
        <end position="658"/>
    </location>
</feature>
<dbReference type="GO" id="GO:0008240">
    <property type="term" value="F:tripeptidyl-peptidase activity"/>
    <property type="evidence" value="ECO:0007669"/>
    <property type="project" value="UniProtKB-EC"/>
</dbReference>
<keyword evidence="8 11" id="KW-0720">Serine protease</keyword>
<comment type="function">
    <text evidence="2">Secreted tripeptidyl-peptidase which degrades proteins at acidic pHs and is involved in virulence.</text>
</comment>
<dbReference type="SUPFAM" id="SSF54897">
    <property type="entry name" value="Protease propeptides/inhibitors"/>
    <property type="match status" value="1"/>
</dbReference>
<evidence type="ECO:0000256" key="7">
    <source>
        <dbReference type="ARBA" id="ARBA00022801"/>
    </source>
</evidence>
<gene>
    <name evidence="13" type="ORF">B0H16DRAFT_1684921</name>
</gene>
<comment type="subcellular location">
    <subcellularLocation>
        <location evidence="3">Secreted</location>
        <location evidence="3">Extracellular space</location>
    </subcellularLocation>
</comment>
<evidence type="ECO:0000256" key="11">
    <source>
        <dbReference type="PROSITE-ProRule" id="PRU01032"/>
    </source>
</evidence>
<keyword evidence="5 11" id="KW-0645">Protease</keyword>